<reference evidence="1" key="1">
    <citation type="submission" date="2019-11" db="EMBL/GenBank/DDBJ databases">
        <title>Nori genome reveals adaptations in red seaweeds to the harsh intertidal environment.</title>
        <authorList>
            <person name="Wang D."/>
            <person name="Mao Y."/>
        </authorList>
    </citation>
    <scope>NUCLEOTIDE SEQUENCE</scope>
    <source>
        <tissue evidence="1">Gametophyte</tissue>
    </source>
</reference>
<evidence type="ECO:0000313" key="2">
    <source>
        <dbReference type="Proteomes" id="UP000798662"/>
    </source>
</evidence>
<dbReference type="EMBL" id="CM020619">
    <property type="protein sequence ID" value="KAK1866025.1"/>
    <property type="molecule type" value="Genomic_DNA"/>
</dbReference>
<proteinExistence type="predicted"/>
<protein>
    <submittedName>
        <fullName evidence="1">Uncharacterized protein</fullName>
    </submittedName>
</protein>
<evidence type="ECO:0000313" key="1">
    <source>
        <dbReference type="EMBL" id="KAK1866025.1"/>
    </source>
</evidence>
<keyword evidence="2" id="KW-1185">Reference proteome</keyword>
<dbReference type="Proteomes" id="UP000798662">
    <property type="component" value="Chromosome 2"/>
</dbReference>
<name>A0ACC3C729_PYRYE</name>
<comment type="caution">
    <text evidence="1">The sequence shown here is derived from an EMBL/GenBank/DDBJ whole genome shotgun (WGS) entry which is preliminary data.</text>
</comment>
<gene>
    <name evidence="1" type="ORF">I4F81_008545</name>
</gene>
<accession>A0ACC3C729</accession>
<sequence length="717" mass="75683">MAAAFVPAAGVTPLRRGRAGAASGLTGQPHAVAAVASALHGRRVAAAAAAAPLPRATAAPGGPTMQVSSSSGAKLADMLDSYPRELRSALLLLPEDADITPVGQRHTKIMATIGPSACDPPALLRLAAGGMDMARLNLSHGDFAFHEKVVATIRDINVNSPFVVATMFDLGSLDSVRLGEFSRAPALAKDDVFTLTVRHMPEYSPSMSEVSYDGFIHVAEVGDTVSAQSETGAYVEMAVTDLTSTDVVCRVTVPGALRSRGSISIRGKSLSSSGKGGPASRSAGEEGVDGADVDFNASIAYSVLGCPPDELEFAISQRVEYIALSFVESADTVLAVRRLLARRGANIGVVAKIESADGLRNLESIVAAADAIMVARGDLGTAIPFELVPSWQARIADVCRRHGKACMVSTHFLESMVLYPTPTRAEVTDMTEVVKQRADVLVLTAETASGRFPFKALATMHAVLKRTEGAVRERLVETRRGVLAGAADTPALVTDDEWWESGVGGVAESIAASAAELANARAASAILVFTQKGLMASLVSRYRPDAPVFAFTPTPTVRNKLTMLYGVRPFRLEFQEDSEATISAALDVLKERHAVSIGDEIIVVADVLGGSHGASDADCRRVFAEVARGRGASSLSATDVVLALRKLRLKVSDKLEAELRMRTIDVADATSEMSVLRARGPSESSSSKSSERYDYDRFKAIVADAVEVVHTVQMRPV</sequence>
<organism evidence="1 2">
    <name type="scientific">Pyropia yezoensis</name>
    <name type="common">Susabi-nori</name>
    <name type="synonym">Porphyra yezoensis</name>
    <dbReference type="NCBI Taxonomy" id="2788"/>
    <lineage>
        <taxon>Eukaryota</taxon>
        <taxon>Rhodophyta</taxon>
        <taxon>Bangiophyceae</taxon>
        <taxon>Bangiales</taxon>
        <taxon>Bangiaceae</taxon>
        <taxon>Pyropia</taxon>
    </lineage>
</organism>